<feature type="domain" description="Lipocalin/cytosolic fatty-acid binding" evidence="5">
    <location>
        <begin position="53"/>
        <end position="189"/>
    </location>
</feature>
<proteinExistence type="evidence at transcript level"/>
<accession>A0A482G6C3</accession>
<feature type="compositionally biased region" description="Basic and acidic residues" evidence="3">
    <location>
        <begin position="273"/>
        <end position="283"/>
    </location>
</feature>
<feature type="region of interest" description="Disordered" evidence="3">
    <location>
        <begin position="213"/>
        <end position="294"/>
    </location>
</feature>
<dbReference type="PANTHER" id="PTHR10612">
    <property type="entry name" value="APOLIPOPROTEIN D"/>
    <property type="match status" value="1"/>
</dbReference>
<dbReference type="OrthoDB" id="565904at2759"/>
<protein>
    <submittedName>
        <fullName evidence="6">Crustacyanin 2</fullName>
    </submittedName>
</protein>
<dbReference type="EMBL" id="MH673688">
    <property type="protein sequence ID" value="QBO59874.1"/>
    <property type="molecule type" value="mRNA"/>
</dbReference>
<dbReference type="InterPro" id="IPR012674">
    <property type="entry name" value="Calycin"/>
</dbReference>
<dbReference type="PRINTS" id="PR01273">
    <property type="entry name" value="INVTBRTCOLOR"/>
</dbReference>
<dbReference type="InterPro" id="IPR003057">
    <property type="entry name" value="Invtbrt_color"/>
</dbReference>
<dbReference type="GO" id="GO:0000302">
    <property type="term" value="P:response to reactive oxygen species"/>
    <property type="evidence" value="ECO:0007669"/>
    <property type="project" value="TreeGrafter"/>
</dbReference>
<dbReference type="Pfam" id="PF00061">
    <property type="entry name" value="Lipocalin"/>
    <property type="match status" value="1"/>
</dbReference>
<keyword evidence="1" id="KW-1015">Disulfide bond</keyword>
<dbReference type="AlphaFoldDB" id="A0A482G6C3"/>
<dbReference type="PROSITE" id="PS00213">
    <property type="entry name" value="LIPOCALIN"/>
    <property type="match status" value="1"/>
</dbReference>
<comment type="similarity">
    <text evidence="2">Belongs to the calycin superfamily. Lipocalin family.</text>
</comment>
<dbReference type="InterPro" id="IPR022272">
    <property type="entry name" value="Lipocalin_CS"/>
</dbReference>
<dbReference type="PANTHER" id="PTHR10612:SF34">
    <property type="entry name" value="APOLIPOPROTEIN D"/>
    <property type="match status" value="1"/>
</dbReference>
<dbReference type="GO" id="GO:0031409">
    <property type="term" value="F:pigment binding"/>
    <property type="evidence" value="ECO:0007669"/>
    <property type="project" value="InterPro"/>
</dbReference>
<evidence type="ECO:0000313" key="6">
    <source>
        <dbReference type="EMBL" id="QBO59874.1"/>
    </source>
</evidence>
<feature type="signal peptide" evidence="4">
    <location>
        <begin position="1"/>
        <end position="24"/>
    </location>
</feature>
<reference evidence="6" key="1">
    <citation type="submission" date="2018-07" db="EMBL/GenBank/DDBJ databases">
        <title>Molecular cloning and expression analysis of crustacyanin gene in Eriocheir sinensis.</title>
        <authorList>
            <person name="Li X."/>
        </authorList>
    </citation>
    <scope>NUCLEOTIDE SEQUENCE</scope>
</reference>
<evidence type="ECO:0000256" key="2">
    <source>
        <dbReference type="RuleBase" id="RU003695"/>
    </source>
</evidence>
<feature type="compositionally biased region" description="Polar residues" evidence="3">
    <location>
        <begin position="225"/>
        <end position="236"/>
    </location>
</feature>
<dbReference type="GO" id="GO:0005737">
    <property type="term" value="C:cytoplasm"/>
    <property type="evidence" value="ECO:0007669"/>
    <property type="project" value="TreeGrafter"/>
</dbReference>
<feature type="compositionally biased region" description="Basic and acidic residues" evidence="3">
    <location>
        <begin position="237"/>
        <end position="253"/>
    </location>
</feature>
<sequence>MEAMAKVTMPVMVVFLSLFQGGRVDSFGIPEFLEFGECAPVKPQENLNFERYSGIWFNIEMVPNEYVNILSCAMANYTWEGDLMVVEERGLSDAGMKMRQFSSMYPTEGQPGVLTVNAEGVPSAPYVVVDTDYEHYSCVHSCLAMMGFRAAFSWVFSRHPTLDPAMLQLCHDRLNEWNVDTSTMVPMTQGKECPYTNKLDSLLAYTQRVQSKAKAREMAQHKGKASTTAGDMQTLTDPRREEEVKGEQTEARQQEQPQWDVREVTQSTQEQVLQDRRTDAQHAEEEEAALSGCDGRSRREVGLLVPLLAVGLILMASSTPLT</sequence>
<evidence type="ECO:0000256" key="1">
    <source>
        <dbReference type="ARBA" id="ARBA00023157"/>
    </source>
</evidence>
<evidence type="ECO:0000256" key="3">
    <source>
        <dbReference type="SAM" id="MobiDB-lite"/>
    </source>
</evidence>
<feature type="chain" id="PRO_5019858672" evidence="4">
    <location>
        <begin position="25"/>
        <end position="322"/>
    </location>
</feature>
<keyword evidence="4" id="KW-0732">Signal</keyword>
<evidence type="ECO:0000259" key="5">
    <source>
        <dbReference type="Pfam" id="PF00061"/>
    </source>
</evidence>
<dbReference type="InterPro" id="IPR000566">
    <property type="entry name" value="Lipocln_cytosolic_FA-bd_dom"/>
</dbReference>
<dbReference type="Gene3D" id="2.40.128.20">
    <property type="match status" value="1"/>
</dbReference>
<dbReference type="GO" id="GO:0006629">
    <property type="term" value="P:lipid metabolic process"/>
    <property type="evidence" value="ECO:0007669"/>
    <property type="project" value="TreeGrafter"/>
</dbReference>
<name>A0A482G6C3_ERISI</name>
<dbReference type="SUPFAM" id="SSF50814">
    <property type="entry name" value="Lipocalins"/>
    <property type="match status" value="1"/>
</dbReference>
<organism evidence="6">
    <name type="scientific">Eriocheir sinensis</name>
    <name type="common">Chinese mitten crab</name>
    <dbReference type="NCBI Taxonomy" id="95602"/>
    <lineage>
        <taxon>Eukaryota</taxon>
        <taxon>Metazoa</taxon>
        <taxon>Ecdysozoa</taxon>
        <taxon>Arthropoda</taxon>
        <taxon>Crustacea</taxon>
        <taxon>Multicrustacea</taxon>
        <taxon>Malacostraca</taxon>
        <taxon>Eumalacostraca</taxon>
        <taxon>Eucarida</taxon>
        <taxon>Decapoda</taxon>
        <taxon>Pleocyemata</taxon>
        <taxon>Brachyura</taxon>
        <taxon>Eubrachyura</taxon>
        <taxon>Grapsoidea</taxon>
        <taxon>Varunidae</taxon>
        <taxon>Eriocheir</taxon>
    </lineage>
</organism>
<evidence type="ECO:0000256" key="4">
    <source>
        <dbReference type="SAM" id="SignalP"/>
    </source>
</evidence>